<dbReference type="Proteomes" id="UP000599437">
    <property type="component" value="Unassembled WGS sequence"/>
</dbReference>
<gene>
    <name evidence="1" type="ORF">GCM10010346_16840</name>
</gene>
<dbReference type="RefSeq" id="WP_138895814.1">
    <property type="nucleotide sequence ID" value="NZ_BMVO01000003.1"/>
</dbReference>
<reference evidence="2" key="1">
    <citation type="journal article" date="2019" name="Int. J. Syst. Evol. Microbiol.">
        <title>The Global Catalogue of Microorganisms (GCM) 10K type strain sequencing project: providing services to taxonomists for standard genome sequencing and annotation.</title>
        <authorList>
            <consortium name="The Broad Institute Genomics Platform"/>
            <consortium name="The Broad Institute Genome Sequencing Center for Infectious Disease"/>
            <person name="Wu L."/>
            <person name="Ma J."/>
        </authorList>
    </citation>
    <scope>NUCLEOTIDE SEQUENCE [LARGE SCALE GENOMIC DNA]</scope>
    <source>
        <strain evidence="2">JCM 4737</strain>
    </source>
</reference>
<evidence type="ECO:0000313" key="2">
    <source>
        <dbReference type="Proteomes" id="UP000599437"/>
    </source>
</evidence>
<keyword evidence="2" id="KW-1185">Reference proteome</keyword>
<proteinExistence type="predicted"/>
<dbReference type="EMBL" id="BMVO01000003">
    <property type="protein sequence ID" value="GHA94672.1"/>
    <property type="molecule type" value="Genomic_DNA"/>
</dbReference>
<accession>A0ABQ3DP74</accession>
<organism evidence="1 2">
    <name type="scientific">Streptomyces chryseus</name>
    <dbReference type="NCBI Taxonomy" id="68186"/>
    <lineage>
        <taxon>Bacteria</taxon>
        <taxon>Bacillati</taxon>
        <taxon>Actinomycetota</taxon>
        <taxon>Actinomycetes</taxon>
        <taxon>Kitasatosporales</taxon>
        <taxon>Streptomycetaceae</taxon>
        <taxon>Streptomyces</taxon>
    </lineage>
</organism>
<sequence>MALNLLDVHALAETVLGCVCVALEDTAAAVEDQPGCPCRACVTPGPPAWDGCNEPCGVDGEGAGGQLTVHVARIFATSSFPVDDRVVQGGRNCAPPAATGVELVVTLLRCAPVVDDRGCPPSCEELAAAARTVHVDAATIYNALLCCLPTTGTRRRGPMFFLGAQRVLEQEGGCMGVEQRVTVALPGCACPSEETSP</sequence>
<name>A0ABQ3DP74_9ACTN</name>
<protein>
    <submittedName>
        <fullName evidence="1">Uncharacterized protein</fullName>
    </submittedName>
</protein>
<evidence type="ECO:0000313" key="1">
    <source>
        <dbReference type="EMBL" id="GHA94672.1"/>
    </source>
</evidence>
<comment type="caution">
    <text evidence="1">The sequence shown here is derived from an EMBL/GenBank/DDBJ whole genome shotgun (WGS) entry which is preliminary data.</text>
</comment>